<evidence type="ECO:0000256" key="4">
    <source>
        <dbReference type="ARBA" id="ARBA00039638"/>
    </source>
</evidence>
<dbReference type="Gene3D" id="3.30.300.30">
    <property type="match status" value="1"/>
</dbReference>
<dbReference type="SUPFAM" id="SSF56801">
    <property type="entry name" value="Acetyl-CoA synthetase-like"/>
    <property type="match status" value="1"/>
</dbReference>
<dbReference type="Pfam" id="PF00501">
    <property type="entry name" value="AMP-binding"/>
    <property type="match status" value="1"/>
</dbReference>
<dbReference type="InterPro" id="IPR042099">
    <property type="entry name" value="ANL_N_sf"/>
</dbReference>
<dbReference type="InterPro" id="IPR025110">
    <property type="entry name" value="AMP-bd_C"/>
</dbReference>
<dbReference type="PANTHER" id="PTHR43201">
    <property type="entry name" value="ACYL-COA SYNTHETASE"/>
    <property type="match status" value="1"/>
</dbReference>
<dbReference type="Proteomes" id="UP001164746">
    <property type="component" value="Chromosome 3"/>
</dbReference>
<evidence type="ECO:0000313" key="9">
    <source>
        <dbReference type="EMBL" id="WAQ97899.1"/>
    </source>
</evidence>
<evidence type="ECO:0000256" key="5">
    <source>
        <dbReference type="ARBA" id="ARBA00047319"/>
    </source>
</evidence>
<comment type="catalytic activity">
    <reaction evidence="6">
        <text>a medium-chain fatty acid + ATP + CoA = a medium-chain fatty acyl-CoA + AMP + diphosphate</text>
        <dbReference type="Rhea" id="RHEA:48340"/>
        <dbReference type="ChEBI" id="CHEBI:30616"/>
        <dbReference type="ChEBI" id="CHEBI:33019"/>
        <dbReference type="ChEBI" id="CHEBI:57287"/>
        <dbReference type="ChEBI" id="CHEBI:59558"/>
        <dbReference type="ChEBI" id="CHEBI:90546"/>
        <dbReference type="ChEBI" id="CHEBI:456215"/>
        <dbReference type="EC" id="6.2.1.2"/>
    </reaction>
</comment>
<name>A0ABY7DKM2_MYAAR</name>
<comment type="similarity">
    <text evidence="1">Belongs to the ATP-dependent AMP-binding enzyme family.</text>
</comment>
<evidence type="ECO:0000256" key="2">
    <source>
        <dbReference type="ARBA" id="ARBA00022598"/>
    </source>
</evidence>
<evidence type="ECO:0000256" key="3">
    <source>
        <dbReference type="ARBA" id="ARBA00037247"/>
    </source>
</evidence>
<evidence type="ECO:0000259" key="7">
    <source>
        <dbReference type="Pfam" id="PF00501"/>
    </source>
</evidence>
<evidence type="ECO:0000313" key="10">
    <source>
        <dbReference type="Proteomes" id="UP001164746"/>
    </source>
</evidence>
<dbReference type="EMBL" id="CP111014">
    <property type="protein sequence ID" value="WAQ97899.1"/>
    <property type="molecule type" value="Genomic_DNA"/>
</dbReference>
<dbReference type="InterPro" id="IPR000873">
    <property type="entry name" value="AMP-dep_synth/lig_dom"/>
</dbReference>
<comment type="function">
    <text evidence="3">Acyl-CoA synthases catalyze the initial reaction in fatty acid metabolism, by forming a thioester with CoA. Has some preference toward medium-chain substrates. Plays a role in adipocyte differentiation.</text>
</comment>
<gene>
    <name evidence="9" type="ORF">MAR_022272</name>
</gene>
<sequence length="271" mass="30808">MNPIQDDTCVLTLLGLVMHGDHGVIAPRDLVPYTDCADVFMKFVHENRIVWHSGMPFEFIHTIQSSNREKYDLSSLRGGNLTIYGATECFAGLATSVRWSTPEQRFNSIGFPLPHCEVKLVNEMDDVVPIGSQGEICLRGWPILKYYFNDPERTAQTKHPDNNGWHHFGDIGIMDETGHVTYIGRKSEMVVGIPNDIKGDDICLCVEVKEDCHVTEQELRTSMEQELNEVLRPDYYFIFDKLPRTGSRQKIAYVALTECVAAKLKKLQIDE</sequence>
<dbReference type="Gene3D" id="3.40.50.12780">
    <property type="entry name" value="N-terminal domain of ligase-like"/>
    <property type="match status" value="1"/>
</dbReference>
<keyword evidence="2" id="KW-0436">Ligase</keyword>
<accession>A0ABY7DKM2</accession>
<feature type="domain" description="AMP-binding enzyme C-terminal" evidence="8">
    <location>
        <begin position="190"/>
        <end position="247"/>
    </location>
</feature>
<keyword evidence="10" id="KW-1185">Reference proteome</keyword>
<proteinExistence type="inferred from homology"/>
<protein>
    <recommendedName>
        <fullName evidence="4">Medium-chain acyl-CoA ligase ACSF2, mitochondrial</fullName>
    </recommendedName>
</protein>
<evidence type="ECO:0000259" key="8">
    <source>
        <dbReference type="Pfam" id="PF13193"/>
    </source>
</evidence>
<feature type="domain" description="AMP-dependent synthetase/ligase" evidence="7">
    <location>
        <begin position="82"/>
        <end position="148"/>
    </location>
</feature>
<comment type="catalytic activity">
    <reaction evidence="5">
        <text>octanoate + ATP + CoA = octanoyl-CoA + AMP + diphosphate</text>
        <dbReference type="Rhea" id="RHEA:33631"/>
        <dbReference type="ChEBI" id="CHEBI:25646"/>
        <dbReference type="ChEBI" id="CHEBI:30616"/>
        <dbReference type="ChEBI" id="CHEBI:33019"/>
        <dbReference type="ChEBI" id="CHEBI:57287"/>
        <dbReference type="ChEBI" id="CHEBI:57386"/>
        <dbReference type="ChEBI" id="CHEBI:456215"/>
    </reaction>
</comment>
<dbReference type="InterPro" id="IPR045851">
    <property type="entry name" value="AMP-bd_C_sf"/>
</dbReference>
<evidence type="ECO:0000256" key="6">
    <source>
        <dbReference type="ARBA" id="ARBA00048277"/>
    </source>
</evidence>
<dbReference type="Pfam" id="PF13193">
    <property type="entry name" value="AMP-binding_C"/>
    <property type="match status" value="1"/>
</dbReference>
<evidence type="ECO:0000256" key="1">
    <source>
        <dbReference type="ARBA" id="ARBA00006432"/>
    </source>
</evidence>
<organism evidence="9 10">
    <name type="scientific">Mya arenaria</name>
    <name type="common">Soft-shell clam</name>
    <dbReference type="NCBI Taxonomy" id="6604"/>
    <lineage>
        <taxon>Eukaryota</taxon>
        <taxon>Metazoa</taxon>
        <taxon>Spiralia</taxon>
        <taxon>Lophotrochozoa</taxon>
        <taxon>Mollusca</taxon>
        <taxon>Bivalvia</taxon>
        <taxon>Autobranchia</taxon>
        <taxon>Heteroconchia</taxon>
        <taxon>Euheterodonta</taxon>
        <taxon>Imparidentia</taxon>
        <taxon>Neoheterodontei</taxon>
        <taxon>Myida</taxon>
        <taxon>Myoidea</taxon>
        <taxon>Myidae</taxon>
        <taxon>Mya</taxon>
    </lineage>
</organism>
<reference evidence="9" key="1">
    <citation type="submission" date="2022-11" db="EMBL/GenBank/DDBJ databases">
        <title>Centuries of genome instability and evolution in soft-shell clam transmissible cancer (bioRxiv).</title>
        <authorList>
            <person name="Hart S.F.M."/>
            <person name="Yonemitsu M.A."/>
            <person name="Giersch R.M."/>
            <person name="Beal B.F."/>
            <person name="Arriagada G."/>
            <person name="Davis B.W."/>
            <person name="Ostrander E.A."/>
            <person name="Goff S.P."/>
            <person name="Metzger M.J."/>
        </authorList>
    </citation>
    <scope>NUCLEOTIDE SEQUENCE</scope>
    <source>
        <strain evidence="9">MELC-2E11</strain>
        <tissue evidence="9">Siphon/mantle</tissue>
    </source>
</reference>
<dbReference type="PANTHER" id="PTHR43201:SF5">
    <property type="entry name" value="MEDIUM-CHAIN ACYL-COA LIGASE ACSF2, MITOCHONDRIAL"/>
    <property type="match status" value="1"/>
</dbReference>